<evidence type="ECO:0000313" key="2">
    <source>
        <dbReference type="EMBL" id="KMO78884.1"/>
    </source>
</evidence>
<dbReference type="InterPro" id="IPR029058">
    <property type="entry name" value="AB_hydrolase_fold"/>
</dbReference>
<name>A0A0J6W8J6_MYCCU</name>
<dbReference type="SMART" id="SM01012">
    <property type="entry name" value="ANTAR"/>
    <property type="match status" value="1"/>
</dbReference>
<accession>A0A0J6W8J6</accession>
<dbReference type="PATRIC" id="fig|1800.3.peg.3133"/>
<dbReference type="InterPro" id="IPR005561">
    <property type="entry name" value="ANTAR"/>
</dbReference>
<keyword evidence="3" id="KW-1185">Reference proteome</keyword>
<dbReference type="GO" id="GO:0016787">
    <property type="term" value="F:hydrolase activity"/>
    <property type="evidence" value="ECO:0007669"/>
    <property type="project" value="UniProtKB-KW"/>
</dbReference>
<proteinExistence type="predicted"/>
<evidence type="ECO:0000259" key="1">
    <source>
        <dbReference type="PROSITE" id="PS50921"/>
    </source>
</evidence>
<evidence type="ECO:0000313" key="3">
    <source>
        <dbReference type="Proteomes" id="UP000036176"/>
    </source>
</evidence>
<gene>
    <name evidence="2" type="ORF">MCHUDSM44219_03122</name>
</gene>
<dbReference type="SUPFAM" id="SSF53474">
    <property type="entry name" value="alpha/beta-Hydrolases"/>
    <property type="match status" value="1"/>
</dbReference>
<keyword evidence="2" id="KW-0378">Hydrolase</keyword>
<protein>
    <submittedName>
        <fullName evidence="2">Alpha/beta hydrolase family protein</fullName>
    </submittedName>
</protein>
<reference evidence="2 3" key="1">
    <citation type="journal article" date="2015" name="Genome Biol. Evol.">
        <title>Characterization of Three Mycobacterium spp. with Potential Use in Bioremediation by Genome Sequencing and Comparative Genomics.</title>
        <authorList>
            <person name="Das S."/>
            <person name="Pettersson B.M."/>
            <person name="Behra P.R."/>
            <person name="Ramesh M."/>
            <person name="Dasgupta S."/>
            <person name="Bhattacharya A."/>
            <person name="Kirsebom L.A."/>
        </authorList>
    </citation>
    <scope>NUCLEOTIDE SEQUENCE [LARGE SCALE GENOMIC DNA]</scope>
    <source>
        <strain evidence="2 3">DSM 44219</strain>
    </source>
</reference>
<sequence>MQFFYQHPEYCQRLVLVSSGGLGPDVAWVLRILSAPGAELVLPVIAPKLLLALGNKVRPWLGRTRLGSVEADQAWQAYSSLSERPTRSAFLHTLRSVVDYRGQAVSALSRLQVRSEVPTLVIWGARDPIIPVEHSHTVRTARPDSTVTVLPGLGFPHVQAPAVVASVIDEFIAANPVHEQNSVAERTLVEDLGGDLRIRHQIHVAVGLLMGLRGCSQSEAHNEFHAAVAETGLSAEALARALISIYSGTTEPENAADQVNRRLVVRSRWQPLLSARGLGHVPATIPPGLRARYGPSNESVMC</sequence>
<dbReference type="PROSITE" id="PS50921">
    <property type="entry name" value="ANTAR"/>
    <property type="match status" value="1"/>
</dbReference>
<dbReference type="Proteomes" id="UP000036176">
    <property type="component" value="Unassembled WGS sequence"/>
</dbReference>
<feature type="domain" description="ANTAR" evidence="1">
    <location>
        <begin position="182"/>
        <end position="243"/>
    </location>
</feature>
<dbReference type="EMBL" id="JYNX01000037">
    <property type="protein sequence ID" value="KMO78884.1"/>
    <property type="molecule type" value="Genomic_DNA"/>
</dbReference>
<organism evidence="2 3">
    <name type="scientific">Mycolicibacterium chubuense</name>
    <name type="common">Mycobacterium chubuense</name>
    <dbReference type="NCBI Taxonomy" id="1800"/>
    <lineage>
        <taxon>Bacteria</taxon>
        <taxon>Bacillati</taxon>
        <taxon>Actinomycetota</taxon>
        <taxon>Actinomycetes</taxon>
        <taxon>Mycobacteriales</taxon>
        <taxon>Mycobacteriaceae</taxon>
        <taxon>Mycolicibacterium</taxon>
    </lineage>
</organism>
<dbReference type="GO" id="GO:0003723">
    <property type="term" value="F:RNA binding"/>
    <property type="evidence" value="ECO:0007669"/>
    <property type="project" value="InterPro"/>
</dbReference>
<dbReference type="Gene3D" id="3.40.50.1820">
    <property type="entry name" value="alpha/beta hydrolase"/>
    <property type="match status" value="1"/>
</dbReference>
<comment type="caution">
    <text evidence="2">The sequence shown here is derived from an EMBL/GenBank/DDBJ whole genome shotgun (WGS) entry which is preliminary data.</text>
</comment>
<dbReference type="AlphaFoldDB" id="A0A0J6W8J6"/>